<dbReference type="GO" id="GO:0015937">
    <property type="term" value="P:coenzyme A biosynthetic process"/>
    <property type="evidence" value="ECO:0007669"/>
    <property type="project" value="UniProtKB-UniRule"/>
</dbReference>
<dbReference type="PANTHER" id="PTHR21342:SF1">
    <property type="entry name" value="PHOSPHOPANTETHEINE ADENYLYLTRANSFERASE"/>
    <property type="match status" value="1"/>
</dbReference>
<comment type="similarity">
    <text evidence="9">Belongs to the bacterial CoaD family.</text>
</comment>
<evidence type="ECO:0000256" key="7">
    <source>
        <dbReference type="ARBA" id="ARBA00022993"/>
    </source>
</evidence>
<feature type="binding site" evidence="9">
    <location>
        <begin position="10"/>
        <end position="11"/>
    </location>
    <ligand>
        <name>ATP</name>
        <dbReference type="ChEBI" id="CHEBI:30616"/>
    </ligand>
</feature>
<dbReference type="Gene3D" id="3.40.50.620">
    <property type="entry name" value="HUPs"/>
    <property type="match status" value="1"/>
</dbReference>
<evidence type="ECO:0000313" key="12">
    <source>
        <dbReference type="Proteomes" id="UP000294338"/>
    </source>
</evidence>
<dbReference type="NCBIfam" id="TIGR00125">
    <property type="entry name" value="cyt_tran_rel"/>
    <property type="match status" value="1"/>
</dbReference>
<evidence type="ECO:0000256" key="6">
    <source>
        <dbReference type="ARBA" id="ARBA00022842"/>
    </source>
</evidence>
<dbReference type="GO" id="GO:0005524">
    <property type="term" value="F:ATP binding"/>
    <property type="evidence" value="ECO:0007669"/>
    <property type="project" value="UniProtKB-KW"/>
</dbReference>
<dbReference type="EMBL" id="LR217705">
    <property type="protein sequence ID" value="VFP80225.1"/>
    <property type="molecule type" value="Genomic_DNA"/>
</dbReference>
<dbReference type="Proteomes" id="UP000294338">
    <property type="component" value="Chromosome 1"/>
</dbReference>
<dbReference type="GO" id="GO:0005737">
    <property type="term" value="C:cytoplasm"/>
    <property type="evidence" value="ECO:0007669"/>
    <property type="project" value="UniProtKB-SubCell"/>
</dbReference>
<dbReference type="UniPathway" id="UPA00241">
    <property type="reaction ID" value="UER00355"/>
</dbReference>
<evidence type="ECO:0000256" key="1">
    <source>
        <dbReference type="ARBA" id="ARBA00022490"/>
    </source>
</evidence>
<comment type="cofactor">
    <cofactor evidence="9">
        <name>Mg(2+)</name>
        <dbReference type="ChEBI" id="CHEBI:18420"/>
    </cofactor>
</comment>
<feature type="binding site" evidence="9">
    <location>
        <position position="99"/>
    </location>
    <ligand>
        <name>ATP</name>
        <dbReference type="ChEBI" id="CHEBI:30616"/>
    </ligand>
</feature>
<evidence type="ECO:0000256" key="4">
    <source>
        <dbReference type="ARBA" id="ARBA00022741"/>
    </source>
</evidence>
<dbReference type="NCBIfam" id="TIGR01510">
    <property type="entry name" value="coaD_prev_kdtB"/>
    <property type="match status" value="1"/>
</dbReference>
<keyword evidence="7 9" id="KW-0173">Coenzyme A biosynthesis</keyword>
<dbReference type="HAMAP" id="MF_00151">
    <property type="entry name" value="PPAT_bact"/>
    <property type="match status" value="1"/>
</dbReference>
<dbReference type="CDD" id="cd02163">
    <property type="entry name" value="PPAT"/>
    <property type="match status" value="1"/>
</dbReference>
<dbReference type="RefSeq" id="WP_197094956.1">
    <property type="nucleotide sequence ID" value="NZ_LR217705.1"/>
</dbReference>
<keyword evidence="3 9" id="KW-0548">Nucleotidyltransferase</keyword>
<keyword evidence="2 9" id="KW-0808">Transferase</keyword>
<dbReference type="Pfam" id="PF01467">
    <property type="entry name" value="CTP_transf_like"/>
    <property type="match status" value="1"/>
</dbReference>
<feature type="binding site" evidence="9">
    <location>
        <position position="42"/>
    </location>
    <ligand>
        <name>substrate</name>
    </ligand>
</feature>
<dbReference type="InterPro" id="IPR001980">
    <property type="entry name" value="PPAT"/>
</dbReference>
<evidence type="ECO:0000256" key="8">
    <source>
        <dbReference type="ARBA" id="ARBA00029346"/>
    </source>
</evidence>
<gene>
    <name evidence="9 11" type="primary">coaD</name>
    <name evidence="11" type="ORF">ERCISPPS3390_148</name>
</gene>
<dbReference type="AlphaFoldDB" id="A0A451D3J9"/>
<keyword evidence="1 9" id="KW-0963">Cytoplasm</keyword>
<keyword evidence="5 9" id="KW-0067">ATP-binding</keyword>
<protein>
    <recommendedName>
        <fullName evidence="9">Phosphopantetheine adenylyltransferase</fullName>
        <ecNumber evidence="9">2.7.7.3</ecNumber>
    </recommendedName>
    <alternativeName>
        <fullName evidence="9">Dephospho-CoA pyrophosphorylase</fullName>
    </alternativeName>
    <alternativeName>
        <fullName evidence="9">Pantetheine-phosphate adenylyltransferase</fullName>
        <shortName evidence="9">PPAT</shortName>
    </alternativeName>
</protein>
<accession>A0A451D3J9</accession>
<comment type="subcellular location">
    <subcellularLocation>
        <location evidence="9">Cytoplasm</location>
    </subcellularLocation>
</comment>
<evidence type="ECO:0000256" key="5">
    <source>
        <dbReference type="ARBA" id="ARBA00022840"/>
    </source>
</evidence>
<feature type="binding site" evidence="9">
    <location>
        <position position="88"/>
    </location>
    <ligand>
        <name>substrate</name>
    </ligand>
</feature>
<comment type="catalytic activity">
    <reaction evidence="8 9">
        <text>(R)-4'-phosphopantetheine + ATP + H(+) = 3'-dephospho-CoA + diphosphate</text>
        <dbReference type="Rhea" id="RHEA:19801"/>
        <dbReference type="ChEBI" id="CHEBI:15378"/>
        <dbReference type="ChEBI" id="CHEBI:30616"/>
        <dbReference type="ChEBI" id="CHEBI:33019"/>
        <dbReference type="ChEBI" id="CHEBI:57328"/>
        <dbReference type="ChEBI" id="CHEBI:61723"/>
        <dbReference type="EC" id="2.7.7.3"/>
    </reaction>
</comment>
<dbReference type="SUPFAM" id="SSF52374">
    <property type="entry name" value="Nucleotidylyl transferase"/>
    <property type="match status" value="1"/>
</dbReference>
<evidence type="ECO:0000256" key="2">
    <source>
        <dbReference type="ARBA" id="ARBA00022679"/>
    </source>
</evidence>
<feature type="binding site" evidence="9">
    <location>
        <position position="18"/>
    </location>
    <ligand>
        <name>ATP</name>
        <dbReference type="ChEBI" id="CHEBI:30616"/>
    </ligand>
</feature>
<feature type="binding site" evidence="9">
    <location>
        <begin position="124"/>
        <end position="130"/>
    </location>
    <ligand>
        <name>ATP</name>
        <dbReference type="ChEBI" id="CHEBI:30616"/>
    </ligand>
</feature>
<dbReference type="PRINTS" id="PR01020">
    <property type="entry name" value="LPSBIOSNTHSS"/>
</dbReference>
<evidence type="ECO:0000256" key="9">
    <source>
        <dbReference type="HAMAP-Rule" id="MF_00151"/>
    </source>
</evidence>
<sequence>MRQKAIYPGTFDPITNGHLDIVTRAARIFEKIILAIADNPKKKTMFSLQERESLAQETVKHLPNISVIKYSNLLVNFAKEQKIQIIIRGLRTISDLEYERKIAAINHLLAPDIESVFFMTTTEHAYLSSSLIKEVAQHGADVQKLLPMPVHQALKLRLCMNIDC</sequence>
<keyword evidence="4 9" id="KW-0547">Nucleotide-binding</keyword>
<comment type="pathway">
    <text evidence="9">Cofactor biosynthesis; coenzyme A biosynthesis; CoA from (R)-pantothenate: step 4/5.</text>
</comment>
<feature type="site" description="Transition state stabilizer" evidence="9">
    <location>
        <position position="18"/>
    </location>
</feature>
<dbReference type="GO" id="GO:0004595">
    <property type="term" value="F:pantetheine-phosphate adenylyltransferase activity"/>
    <property type="evidence" value="ECO:0007669"/>
    <property type="project" value="UniProtKB-UniRule"/>
</dbReference>
<evidence type="ECO:0000256" key="3">
    <source>
        <dbReference type="ARBA" id="ARBA00022695"/>
    </source>
</evidence>
<dbReference type="InterPro" id="IPR014729">
    <property type="entry name" value="Rossmann-like_a/b/a_fold"/>
</dbReference>
<evidence type="ECO:0000259" key="10">
    <source>
        <dbReference type="Pfam" id="PF01467"/>
    </source>
</evidence>
<reference evidence="11 12" key="1">
    <citation type="submission" date="2019-02" db="EMBL/GenBank/DDBJ databases">
        <authorList>
            <person name="Manzano-Marin A."/>
            <person name="Manzano-Marin A."/>
        </authorList>
    </citation>
    <scope>NUCLEOTIDE SEQUENCE [LARGE SCALE GENOMIC DNA]</scope>
    <source>
        <strain evidence="11 12">ErCisplendens/pseudotsugae</strain>
    </source>
</reference>
<keyword evidence="6 9" id="KW-0460">Magnesium</keyword>
<dbReference type="InterPro" id="IPR004821">
    <property type="entry name" value="Cyt_trans-like"/>
</dbReference>
<comment type="subunit">
    <text evidence="9">Homohexamer.</text>
</comment>
<dbReference type="EC" id="2.7.7.3" evidence="9"/>
<feature type="domain" description="Cytidyltransferase-like" evidence="10">
    <location>
        <begin position="6"/>
        <end position="134"/>
    </location>
</feature>
<comment type="function">
    <text evidence="9">Reversibly transfers an adenylyl group from ATP to 4'-phosphopantetheine, yielding dephospho-CoA (dPCoA) and pyrophosphate.</text>
</comment>
<feature type="binding site" evidence="9">
    <location>
        <position position="74"/>
    </location>
    <ligand>
        <name>substrate</name>
    </ligand>
</feature>
<feature type="binding site" evidence="9">
    <location>
        <position position="10"/>
    </location>
    <ligand>
        <name>substrate</name>
    </ligand>
</feature>
<dbReference type="PANTHER" id="PTHR21342">
    <property type="entry name" value="PHOSPHOPANTETHEINE ADENYLYLTRANSFERASE"/>
    <property type="match status" value="1"/>
</dbReference>
<feature type="binding site" evidence="9">
    <location>
        <begin position="89"/>
        <end position="91"/>
    </location>
    <ligand>
        <name>ATP</name>
        <dbReference type="ChEBI" id="CHEBI:30616"/>
    </ligand>
</feature>
<evidence type="ECO:0000313" key="11">
    <source>
        <dbReference type="EMBL" id="VFP80225.1"/>
    </source>
</evidence>
<proteinExistence type="inferred from homology"/>
<name>A0A451D3J9_9GAMM</name>
<organism evidence="11 12">
    <name type="scientific">Candidatus Erwinia haradaeae</name>
    <dbReference type="NCBI Taxonomy" id="1922217"/>
    <lineage>
        <taxon>Bacteria</taxon>
        <taxon>Pseudomonadati</taxon>
        <taxon>Pseudomonadota</taxon>
        <taxon>Gammaproteobacteria</taxon>
        <taxon>Enterobacterales</taxon>
        <taxon>Erwiniaceae</taxon>
        <taxon>Erwinia</taxon>
    </lineage>
</organism>